<protein>
    <submittedName>
        <fullName evidence="2">Uncharacterized protein</fullName>
    </submittedName>
</protein>
<feature type="region of interest" description="Disordered" evidence="1">
    <location>
        <begin position="41"/>
        <end position="60"/>
    </location>
</feature>
<sequence length="95" mass="9727">MTASNTCRTDLMRHSARVPPPNWSVKPHTSPPVEGVEGVQAAGVGPLDGTGDLARGEAEDVEGTDLDADRAEGGAGAVGPGKSAWFQLVHGPQRA</sequence>
<dbReference type="AlphaFoldDB" id="A0A918WU26"/>
<gene>
    <name evidence="2" type="ORF">GCM10010334_11250</name>
</gene>
<proteinExistence type="predicted"/>
<name>A0A918WU26_9ACTN</name>
<evidence type="ECO:0000313" key="2">
    <source>
        <dbReference type="EMBL" id="GHC82755.1"/>
    </source>
</evidence>
<accession>A0A918WU26</accession>
<organism evidence="2 3">
    <name type="scientific">Streptomyces finlayi</name>
    <dbReference type="NCBI Taxonomy" id="67296"/>
    <lineage>
        <taxon>Bacteria</taxon>
        <taxon>Bacillati</taxon>
        <taxon>Actinomycetota</taxon>
        <taxon>Actinomycetes</taxon>
        <taxon>Kitasatosporales</taxon>
        <taxon>Streptomycetaceae</taxon>
        <taxon>Streptomyces</taxon>
    </lineage>
</organism>
<reference evidence="2" key="2">
    <citation type="submission" date="2020-09" db="EMBL/GenBank/DDBJ databases">
        <authorList>
            <person name="Sun Q."/>
            <person name="Ohkuma M."/>
        </authorList>
    </citation>
    <scope>NUCLEOTIDE SEQUENCE</scope>
    <source>
        <strain evidence="2">JCM 4637</strain>
    </source>
</reference>
<dbReference type="Proteomes" id="UP000638353">
    <property type="component" value="Unassembled WGS sequence"/>
</dbReference>
<reference evidence="2" key="1">
    <citation type="journal article" date="2014" name="Int. J. Syst. Evol. Microbiol.">
        <title>Complete genome sequence of Corynebacterium casei LMG S-19264T (=DSM 44701T), isolated from a smear-ripened cheese.</title>
        <authorList>
            <consortium name="US DOE Joint Genome Institute (JGI-PGF)"/>
            <person name="Walter F."/>
            <person name="Albersmeier A."/>
            <person name="Kalinowski J."/>
            <person name="Ruckert C."/>
        </authorList>
    </citation>
    <scope>NUCLEOTIDE SEQUENCE</scope>
    <source>
        <strain evidence="2">JCM 4637</strain>
    </source>
</reference>
<feature type="region of interest" description="Disordered" evidence="1">
    <location>
        <begin position="1"/>
        <end position="36"/>
    </location>
</feature>
<evidence type="ECO:0000256" key="1">
    <source>
        <dbReference type="SAM" id="MobiDB-lite"/>
    </source>
</evidence>
<comment type="caution">
    <text evidence="2">The sequence shown here is derived from an EMBL/GenBank/DDBJ whole genome shotgun (WGS) entry which is preliminary data.</text>
</comment>
<evidence type="ECO:0000313" key="3">
    <source>
        <dbReference type="Proteomes" id="UP000638353"/>
    </source>
</evidence>
<dbReference type="EMBL" id="BMVC01000002">
    <property type="protein sequence ID" value="GHC82755.1"/>
    <property type="molecule type" value="Genomic_DNA"/>
</dbReference>